<dbReference type="RefSeq" id="WP_307471637.1">
    <property type="nucleotide sequence ID" value="NZ_JAUSUB010000002.1"/>
</dbReference>
<keyword evidence="2" id="KW-1185">Reference proteome</keyword>
<protein>
    <submittedName>
        <fullName evidence="1">Uncharacterized protein</fullName>
    </submittedName>
</protein>
<gene>
    <name evidence="1" type="ORF">J2S17_000541</name>
</gene>
<organism evidence="1 2">
    <name type="scientific">Cytobacillus purgationiresistens</name>
    <dbReference type="NCBI Taxonomy" id="863449"/>
    <lineage>
        <taxon>Bacteria</taxon>
        <taxon>Bacillati</taxon>
        <taxon>Bacillota</taxon>
        <taxon>Bacilli</taxon>
        <taxon>Bacillales</taxon>
        <taxon>Bacillaceae</taxon>
        <taxon>Cytobacillus</taxon>
    </lineage>
</organism>
<evidence type="ECO:0000313" key="2">
    <source>
        <dbReference type="Proteomes" id="UP001238088"/>
    </source>
</evidence>
<sequence length="204" mass="24102">MNFILFEIDNPKKLKSLSKSKISFFKKDEDISLFHFNKMDDGLFHVVFNISDEYMVSTKKLGSQHHFSYSSLTNFFFDANSQTALIEYINKEYLDEVTKEIEKRTKSLIRKKNITNEQFLIIQHEFSGKIKKIEFTNSEEEYFELENVSNNFIKDNLNDITIDKIVILHENQYLSVSNDGKVSVDNSDQEYVIDFVKRFINEIT</sequence>
<dbReference type="Proteomes" id="UP001238088">
    <property type="component" value="Unassembled WGS sequence"/>
</dbReference>
<dbReference type="EMBL" id="JAUSUB010000002">
    <property type="protein sequence ID" value="MDQ0268672.1"/>
    <property type="molecule type" value="Genomic_DNA"/>
</dbReference>
<evidence type="ECO:0000313" key="1">
    <source>
        <dbReference type="EMBL" id="MDQ0268672.1"/>
    </source>
</evidence>
<proteinExistence type="predicted"/>
<reference evidence="1 2" key="1">
    <citation type="submission" date="2023-07" db="EMBL/GenBank/DDBJ databases">
        <title>Genomic Encyclopedia of Type Strains, Phase IV (KMG-IV): sequencing the most valuable type-strain genomes for metagenomic binning, comparative biology and taxonomic classification.</title>
        <authorList>
            <person name="Goeker M."/>
        </authorList>
    </citation>
    <scope>NUCLEOTIDE SEQUENCE [LARGE SCALE GENOMIC DNA]</scope>
    <source>
        <strain evidence="1 2">DSM 23494</strain>
    </source>
</reference>
<name>A0ABU0ACZ4_9BACI</name>
<comment type="caution">
    <text evidence="1">The sequence shown here is derived from an EMBL/GenBank/DDBJ whole genome shotgun (WGS) entry which is preliminary data.</text>
</comment>
<accession>A0ABU0ACZ4</accession>